<evidence type="ECO:0000256" key="6">
    <source>
        <dbReference type="ARBA" id="ARBA00047984"/>
    </source>
</evidence>
<evidence type="ECO:0000256" key="5">
    <source>
        <dbReference type="ARBA" id="ARBA00022840"/>
    </source>
</evidence>
<name>W1PLU4_AMBTC</name>
<dbReference type="GO" id="GO:0005524">
    <property type="term" value="F:ATP binding"/>
    <property type="evidence" value="ECO:0007669"/>
    <property type="project" value="UniProtKB-KW"/>
</dbReference>
<dbReference type="PANTHER" id="PTHR47963:SF8">
    <property type="entry name" value="ATP-DEPENDENT RNA HELICASE DEAD"/>
    <property type="match status" value="1"/>
</dbReference>
<evidence type="ECO:0000313" key="9">
    <source>
        <dbReference type="Proteomes" id="UP000017836"/>
    </source>
</evidence>
<accession>W1PLU4</accession>
<keyword evidence="4" id="KW-0347">Helicase</keyword>
<dbReference type="eggNOG" id="KOG0331">
    <property type="taxonomic scope" value="Eukaryota"/>
</dbReference>
<dbReference type="GO" id="GO:0003724">
    <property type="term" value="F:RNA helicase activity"/>
    <property type="evidence" value="ECO:0007669"/>
    <property type="project" value="UniProtKB-EC"/>
</dbReference>
<dbReference type="InterPro" id="IPR027417">
    <property type="entry name" value="P-loop_NTPase"/>
</dbReference>
<dbReference type="InterPro" id="IPR050547">
    <property type="entry name" value="DEAD_box_RNA_helicases"/>
</dbReference>
<dbReference type="STRING" id="13333.W1PLU4"/>
<evidence type="ECO:0000256" key="3">
    <source>
        <dbReference type="ARBA" id="ARBA00022801"/>
    </source>
</evidence>
<dbReference type="Gramene" id="ERN09023">
    <property type="protein sequence ID" value="ERN09023"/>
    <property type="gene ID" value="AMTR_s00153p00092830"/>
</dbReference>
<reference evidence="9" key="1">
    <citation type="journal article" date="2013" name="Science">
        <title>The Amborella genome and the evolution of flowering plants.</title>
        <authorList>
            <consortium name="Amborella Genome Project"/>
        </authorList>
    </citation>
    <scope>NUCLEOTIDE SEQUENCE [LARGE SCALE GENOMIC DNA]</scope>
</reference>
<evidence type="ECO:0000313" key="8">
    <source>
        <dbReference type="EMBL" id="ERN09023.1"/>
    </source>
</evidence>
<dbReference type="SUPFAM" id="SSF52540">
    <property type="entry name" value="P-loop containing nucleoside triphosphate hydrolases"/>
    <property type="match status" value="1"/>
</dbReference>
<dbReference type="InterPro" id="IPR014001">
    <property type="entry name" value="Helicase_ATP-bd"/>
</dbReference>
<dbReference type="Pfam" id="PF00270">
    <property type="entry name" value="DEAD"/>
    <property type="match status" value="1"/>
</dbReference>
<evidence type="ECO:0000256" key="4">
    <source>
        <dbReference type="ARBA" id="ARBA00022806"/>
    </source>
</evidence>
<keyword evidence="5" id="KW-0067">ATP-binding</keyword>
<evidence type="ECO:0000259" key="7">
    <source>
        <dbReference type="PROSITE" id="PS51192"/>
    </source>
</evidence>
<dbReference type="GO" id="GO:0003676">
    <property type="term" value="F:nucleic acid binding"/>
    <property type="evidence" value="ECO:0007669"/>
    <property type="project" value="InterPro"/>
</dbReference>
<organism evidence="8 9">
    <name type="scientific">Amborella trichopoda</name>
    <dbReference type="NCBI Taxonomy" id="13333"/>
    <lineage>
        <taxon>Eukaryota</taxon>
        <taxon>Viridiplantae</taxon>
        <taxon>Streptophyta</taxon>
        <taxon>Embryophyta</taxon>
        <taxon>Tracheophyta</taxon>
        <taxon>Spermatophyta</taxon>
        <taxon>Magnoliopsida</taxon>
        <taxon>Amborellales</taxon>
        <taxon>Amborellaceae</taxon>
        <taxon>Amborella</taxon>
    </lineage>
</organism>
<comment type="catalytic activity">
    <reaction evidence="6">
        <text>ATP + H2O = ADP + phosphate + H(+)</text>
        <dbReference type="Rhea" id="RHEA:13065"/>
        <dbReference type="ChEBI" id="CHEBI:15377"/>
        <dbReference type="ChEBI" id="CHEBI:15378"/>
        <dbReference type="ChEBI" id="CHEBI:30616"/>
        <dbReference type="ChEBI" id="CHEBI:43474"/>
        <dbReference type="ChEBI" id="CHEBI:456216"/>
        <dbReference type="EC" id="3.6.4.13"/>
    </reaction>
</comment>
<evidence type="ECO:0000256" key="2">
    <source>
        <dbReference type="ARBA" id="ARBA00022741"/>
    </source>
</evidence>
<evidence type="ECO:0000256" key="1">
    <source>
        <dbReference type="ARBA" id="ARBA00012552"/>
    </source>
</evidence>
<dbReference type="Proteomes" id="UP000017836">
    <property type="component" value="Unassembled WGS sequence"/>
</dbReference>
<gene>
    <name evidence="8" type="ORF">AMTR_s00153p00092830</name>
</gene>
<dbReference type="PROSITE" id="PS51192">
    <property type="entry name" value="HELICASE_ATP_BIND_1"/>
    <property type="match status" value="1"/>
</dbReference>
<protein>
    <recommendedName>
        <fullName evidence="1">RNA helicase</fullName>
        <ecNumber evidence="1">3.6.4.13</ecNumber>
    </recommendedName>
</protein>
<sequence length="99" mass="11275">MVESHIALEEISLKRGVDIVVGTPGRIKDHTEKNNIDLKSLIFRVLDEAAELLNMAFVDDVENTLERVEDARKVQTLLFCATMPDWVKKKVQTLLFHNA</sequence>
<dbReference type="EMBL" id="KI393119">
    <property type="protein sequence ID" value="ERN09023.1"/>
    <property type="molecule type" value="Genomic_DNA"/>
</dbReference>
<proteinExistence type="predicted"/>
<feature type="domain" description="Helicase ATP-binding" evidence="7">
    <location>
        <begin position="1"/>
        <end position="99"/>
    </location>
</feature>
<keyword evidence="2" id="KW-0547">Nucleotide-binding</keyword>
<dbReference type="HOGENOM" id="CLU_2323596_0_0_1"/>
<dbReference type="AlphaFoldDB" id="W1PLU4"/>
<dbReference type="Gene3D" id="3.40.50.300">
    <property type="entry name" value="P-loop containing nucleotide triphosphate hydrolases"/>
    <property type="match status" value="1"/>
</dbReference>
<dbReference type="EC" id="3.6.4.13" evidence="1"/>
<dbReference type="InterPro" id="IPR011545">
    <property type="entry name" value="DEAD/DEAH_box_helicase_dom"/>
</dbReference>
<keyword evidence="3" id="KW-0378">Hydrolase</keyword>
<keyword evidence="9" id="KW-1185">Reference proteome</keyword>
<dbReference type="PANTHER" id="PTHR47963">
    <property type="entry name" value="DEAD-BOX ATP-DEPENDENT RNA HELICASE 47, MITOCHONDRIAL"/>
    <property type="match status" value="1"/>
</dbReference>
<dbReference type="GO" id="GO:0016787">
    <property type="term" value="F:hydrolase activity"/>
    <property type="evidence" value="ECO:0007669"/>
    <property type="project" value="UniProtKB-KW"/>
</dbReference>